<dbReference type="CDD" id="cd10456">
    <property type="entry name" value="GIY-YIG_UPF0213"/>
    <property type="match status" value="1"/>
</dbReference>
<sequence length="107" mass="11678">MTETFSAALWHLYLVETAGGALYTGITTDVARRLAEHRAGRGAKALRGKGPLVLCHQEPVGSHSEALRLEARLKRLTASAKRAWLAERKVMMSPSPQGKRSHAPHTP</sequence>
<name>A0A4R6HIU8_9GAMM</name>
<accession>A0A4R6HIU8</accession>
<dbReference type="Pfam" id="PF01541">
    <property type="entry name" value="GIY-YIG"/>
    <property type="match status" value="1"/>
</dbReference>
<dbReference type="GO" id="GO:0004519">
    <property type="term" value="F:endonuclease activity"/>
    <property type="evidence" value="ECO:0007669"/>
    <property type="project" value="UniProtKB-KW"/>
</dbReference>
<evidence type="ECO:0000256" key="1">
    <source>
        <dbReference type="ARBA" id="ARBA00007435"/>
    </source>
</evidence>
<gene>
    <name evidence="3" type="ORF">DFO68_107115</name>
</gene>
<evidence type="ECO:0000313" key="3">
    <source>
        <dbReference type="EMBL" id="TDO08713.1"/>
    </source>
</evidence>
<dbReference type="InterPro" id="IPR035901">
    <property type="entry name" value="GIY-YIG_endonuc_sf"/>
</dbReference>
<protein>
    <submittedName>
        <fullName evidence="3">Putative endonuclease</fullName>
    </submittedName>
</protein>
<comment type="similarity">
    <text evidence="1">Belongs to the UPF0213 family.</text>
</comment>
<organism evidence="3 4">
    <name type="scientific">Halomonas ventosae</name>
    <dbReference type="NCBI Taxonomy" id="229007"/>
    <lineage>
        <taxon>Bacteria</taxon>
        <taxon>Pseudomonadati</taxon>
        <taxon>Pseudomonadota</taxon>
        <taxon>Gammaproteobacteria</taxon>
        <taxon>Oceanospirillales</taxon>
        <taxon>Halomonadaceae</taxon>
        <taxon>Halomonas</taxon>
    </lineage>
</organism>
<dbReference type="RefSeq" id="WP_243726465.1">
    <property type="nucleotide sequence ID" value="NZ_SNWH01000007.1"/>
</dbReference>
<keyword evidence="4" id="KW-1185">Reference proteome</keyword>
<comment type="caution">
    <text evidence="3">The sequence shown here is derived from an EMBL/GenBank/DDBJ whole genome shotgun (WGS) entry which is preliminary data.</text>
</comment>
<dbReference type="InterPro" id="IPR000305">
    <property type="entry name" value="GIY-YIG_endonuc"/>
</dbReference>
<dbReference type="PANTHER" id="PTHR34477">
    <property type="entry name" value="UPF0213 PROTEIN YHBQ"/>
    <property type="match status" value="1"/>
</dbReference>
<dbReference type="AlphaFoldDB" id="A0A4R6HIU8"/>
<keyword evidence="3" id="KW-0540">Nuclease</keyword>
<dbReference type="EMBL" id="SNWH01000007">
    <property type="protein sequence ID" value="TDO08713.1"/>
    <property type="molecule type" value="Genomic_DNA"/>
</dbReference>
<evidence type="ECO:0000313" key="4">
    <source>
        <dbReference type="Proteomes" id="UP000295150"/>
    </source>
</evidence>
<keyword evidence="3" id="KW-0255">Endonuclease</keyword>
<dbReference type="Gene3D" id="3.40.1440.10">
    <property type="entry name" value="GIY-YIG endonuclease"/>
    <property type="match status" value="1"/>
</dbReference>
<dbReference type="Proteomes" id="UP000295150">
    <property type="component" value="Unassembled WGS sequence"/>
</dbReference>
<dbReference type="PROSITE" id="PS50164">
    <property type="entry name" value="GIY_YIG"/>
    <property type="match status" value="1"/>
</dbReference>
<feature type="domain" description="GIY-YIG" evidence="2">
    <location>
        <begin position="8"/>
        <end position="83"/>
    </location>
</feature>
<proteinExistence type="inferred from homology"/>
<dbReference type="PANTHER" id="PTHR34477:SF1">
    <property type="entry name" value="UPF0213 PROTEIN YHBQ"/>
    <property type="match status" value="1"/>
</dbReference>
<keyword evidence="3" id="KW-0378">Hydrolase</keyword>
<reference evidence="3 4" key="1">
    <citation type="submission" date="2019-03" db="EMBL/GenBank/DDBJ databases">
        <title>Freshwater and sediment microbial communities from various areas in North America, analyzing microbe dynamics in response to fracking.</title>
        <authorList>
            <person name="Lamendella R."/>
        </authorList>
    </citation>
    <scope>NUCLEOTIDE SEQUENCE [LARGE SCALE GENOMIC DNA]</scope>
    <source>
        <strain evidence="3 4">1_TX</strain>
    </source>
</reference>
<dbReference type="InterPro" id="IPR050190">
    <property type="entry name" value="UPF0213_domain"/>
</dbReference>
<dbReference type="SUPFAM" id="SSF82771">
    <property type="entry name" value="GIY-YIG endonuclease"/>
    <property type="match status" value="1"/>
</dbReference>
<evidence type="ECO:0000259" key="2">
    <source>
        <dbReference type="PROSITE" id="PS50164"/>
    </source>
</evidence>